<accession>A0A2I0TDC5</accession>
<organism evidence="2 3">
    <name type="scientific">Limosa lapponica baueri</name>
    <dbReference type="NCBI Taxonomy" id="1758121"/>
    <lineage>
        <taxon>Eukaryota</taxon>
        <taxon>Metazoa</taxon>
        <taxon>Chordata</taxon>
        <taxon>Craniata</taxon>
        <taxon>Vertebrata</taxon>
        <taxon>Euteleostomi</taxon>
        <taxon>Archelosauria</taxon>
        <taxon>Archosauria</taxon>
        <taxon>Dinosauria</taxon>
        <taxon>Saurischia</taxon>
        <taxon>Theropoda</taxon>
        <taxon>Coelurosauria</taxon>
        <taxon>Aves</taxon>
        <taxon>Neognathae</taxon>
        <taxon>Neoaves</taxon>
        <taxon>Charadriiformes</taxon>
        <taxon>Scolopacidae</taxon>
        <taxon>Limosa</taxon>
    </lineage>
</organism>
<feature type="compositionally biased region" description="Low complexity" evidence="1">
    <location>
        <begin position="68"/>
        <end position="82"/>
    </location>
</feature>
<protein>
    <submittedName>
        <fullName evidence="2">Uncharacterized protein</fullName>
    </submittedName>
</protein>
<reference evidence="3" key="1">
    <citation type="submission" date="2017-11" db="EMBL/GenBank/DDBJ databases">
        <authorList>
            <person name="Lima N.C."/>
            <person name="Parody-Merino A.M."/>
            <person name="Battley P.F."/>
            <person name="Fidler A.E."/>
            <person name="Prosdocimi F."/>
        </authorList>
    </citation>
    <scope>NUCLEOTIDE SEQUENCE [LARGE SCALE GENOMIC DNA]</scope>
</reference>
<feature type="compositionally biased region" description="Basic and acidic residues" evidence="1">
    <location>
        <begin position="119"/>
        <end position="139"/>
    </location>
</feature>
<feature type="compositionally biased region" description="Basic and acidic residues" evidence="1">
    <location>
        <begin position="83"/>
        <end position="100"/>
    </location>
</feature>
<reference evidence="3" key="2">
    <citation type="submission" date="2017-12" db="EMBL/GenBank/DDBJ databases">
        <title>Genome sequence of the Bar-tailed Godwit (Limosa lapponica baueri).</title>
        <authorList>
            <person name="Lima N.C.B."/>
            <person name="Parody-Merino A.M."/>
            <person name="Battley P.F."/>
            <person name="Fidler A.E."/>
            <person name="Prosdocimi F."/>
        </authorList>
    </citation>
    <scope>NUCLEOTIDE SEQUENCE [LARGE SCALE GENOMIC DNA]</scope>
</reference>
<gene>
    <name evidence="2" type="ORF">llap_17911</name>
</gene>
<feature type="region of interest" description="Disordered" evidence="1">
    <location>
        <begin position="37"/>
        <end position="172"/>
    </location>
</feature>
<evidence type="ECO:0000256" key="1">
    <source>
        <dbReference type="SAM" id="MobiDB-lite"/>
    </source>
</evidence>
<feature type="compositionally biased region" description="Basic residues" evidence="1">
    <location>
        <begin position="101"/>
        <end position="118"/>
    </location>
</feature>
<feature type="compositionally biased region" description="Basic and acidic residues" evidence="1">
    <location>
        <begin position="148"/>
        <end position="161"/>
    </location>
</feature>
<evidence type="ECO:0000313" key="2">
    <source>
        <dbReference type="EMBL" id="PKU31785.1"/>
    </source>
</evidence>
<sequence>MLPVAGSAAGPAARSLSATLAQGHHLPVASLGCGATGAWERVSSGPGGGGKPHSGSPAPWWKPSSGCSPRSSPVVQSPSFPRGEVKEGGDRKQGEKNVEKKKAKKRGKTHLISQRKKKKEEEKEKKGEKKKGGGEEQGKEKRKKKTKKENEEKRKKEEKIEKKIKKEKVKEK</sequence>
<feature type="compositionally biased region" description="Basic residues" evidence="1">
    <location>
        <begin position="162"/>
        <end position="172"/>
    </location>
</feature>
<dbReference type="EMBL" id="KZ512269">
    <property type="protein sequence ID" value="PKU31785.1"/>
    <property type="molecule type" value="Genomic_DNA"/>
</dbReference>
<dbReference type="AlphaFoldDB" id="A0A2I0TDC5"/>
<name>A0A2I0TDC5_LIMLA</name>
<dbReference type="Proteomes" id="UP000233556">
    <property type="component" value="Unassembled WGS sequence"/>
</dbReference>
<proteinExistence type="predicted"/>
<keyword evidence="3" id="KW-1185">Reference proteome</keyword>
<evidence type="ECO:0000313" key="3">
    <source>
        <dbReference type="Proteomes" id="UP000233556"/>
    </source>
</evidence>